<keyword evidence="1" id="KW-1133">Transmembrane helix</keyword>
<evidence type="ECO:0000313" key="2">
    <source>
        <dbReference type="EMBL" id="AUS06258.1"/>
    </source>
</evidence>
<feature type="transmembrane region" description="Helical" evidence="1">
    <location>
        <begin position="167"/>
        <end position="188"/>
    </location>
</feature>
<evidence type="ECO:0000313" key="3">
    <source>
        <dbReference type="Proteomes" id="UP000236592"/>
    </source>
</evidence>
<dbReference type="EMBL" id="CP025938">
    <property type="protein sequence ID" value="AUS06258.1"/>
    <property type="molecule type" value="Genomic_DNA"/>
</dbReference>
<gene>
    <name evidence="2" type="ORF">C1A40_12735</name>
</gene>
<protein>
    <submittedName>
        <fullName evidence="2">Uncharacterized protein</fullName>
    </submittedName>
</protein>
<name>A0A2I7SK25_9FLAO</name>
<dbReference type="AlphaFoldDB" id="A0A2I7SK25"/>
<sequence length="199" mass="23383">MTSYITSNSLEIDSSVFNSILSSNQIYIKGNISKYFEVRNKIIEQIEQTINIVNKSIESFVTNFQKSSFVFISFFLSVFIFKVVNKTALNKIFSKETSLIGIGFIVISFLYLIASRVIIRMESKRLEKRYNNVKTRYEDVLVKEDIEKILNEDFEFESEKKHLNERVYVYTIIWILSLLVFTITLFLASEYLEILPIKE</sequence>
<keyword evidence="1" id="KW-0812">Transmembrane</keyword>
<dbReference type="Proteomes" id="UP000236592">
    <property type="component" value="Chromosome"/>
</dbReference>
<accession>A0A2I7SK25</accession>
<evidence type="ECO:0000256" key="1">
    <source>
        <dbReference type="SAM" id="Phobius"/>
    </source>
</evidence>
<proteinExistence type="predicted"/>
<dbReference type="OrthoDB" id="2972222at2"/>
<feature type="transmembrane region" description="Helical" evidence="1">
    <location>
        <begin position="97"/>
        <end position="119"/>
    </location>
</feature>
<dbReference type="RefSeq" id="WP_102996217.1">
    <property type="nucleotide sequence ID" value="NZ_CP025938.1"/>
</dbReference>
<feature type="transmembrane region" description="Helical" evidence="1">
    <location>
        <begin position="68"/>
        <end position="85"/>
    </location>
</feature>
<organism evidence="2 3">
    <name type="scientific">Pseudotamlana carrageenivorans</name>
    <dbReference type="NCBI Taxonomy" id="2069432"/>
    <lineage>
        <taxon>Bacteria</taxon>
        <taxon>Pseudomonadati</taxon>
        <taxon>Bacteroidota</taxon>
        <taxon>Flavobacteriia</taxon>
        <taxon>Flavobacteriales</taxon>
        <taxon>Flavobacteriaceae</taxon>
        <taxon>Pseudotamlana</taxon>
    </lineage>
</organism>
<dbReference type="KEGG" id="taj:C1A40_12735"/>
<reference evidence="3" key="1">
    <citation type="submission" date="2018-01" db="EMBL/GenBank/DDBJ databases">
        <title>Complete genome of Tamlana sp. UJ94.</title>
        <authorList>
            <person name="Jung J."/>
            <person name="Chung D."/>
            <person name="Bae S.S."/>
            <person name="Baek K."/>
        </authorList>
    </citation>
    <scope>NUCLEOTIDE SEQUENCE [LARGE SCALE GENOMIC DNA]</scope>
    <source>
        <strain evidence="3">UJ94</strain>
    </source>
</reference>
<keyword evidence="3" id="KW-1185">Reference proteome</keyword>
<keyword evidence="1" id="KW-0472">Membrane</keyword>